<dbReference type="GO" id="GO:0005975">
    <property type="term" value="P:carbohydrate metabolic process"/>
    <property type="evidence" value="ECO:0007669"/>
    <property type="project" value="InterPro"/>
</dbReference>
<reference evidence="1 2" key="2">
    <citation type="submission" date="2015-01" db="EMBL/GenBank/DDBJ databases">
        <authorList>
            <consortium name="NBRP consortium"/>
            <person name="Sawabe T."/>
            <person name="Meirelles P."/>
            <person name="Feng G."/>
            <person name="Sayaka M."/>
            <person name="Hattori M."/>
            <person name="Ohkuma M."/>
        </authorList>
    </citation>
    <scope>NUCLEOTIDE SEQUENCE [LARGE SCALE GENOMIC DNA]</scope>
    <source>
        <strain evidence="2">JCM 19231</strain>
    </source>
</reference>
<dbReference type="Proteomes" id="UP000031671">
    <property type="component" value="Unassembled WGS sequence"/>
</dbReference>
<organism evidence="1 2">
    <name type="scientific">Vibrio ishigakensis</name>
    <dbReference type="NCBI Taxonomy" id="1481914"/>
    <lineage>
        <taxon>Bacteria</taxon>
        <taxon>Pseudomonadati</taxon>
        <taxon>Pseudomonadota</taxon>
        <taxon>Gammaproteobacteria</taxon>
        <taxon>Vibrionales</taxon>
        <taxon>Vibrionaceae</taxon>
        <taxon>Vibrio</taxon>
    </lineage>
</organism>
<accession>A0A0B8NTD3</accession>
<comment type="caution">
    <text evidence="1">The sequence shown here is derived from an EMBL/GenBank/DDBJ whole genome shotgun (WGS) entry which is preliminary data.</text>
</comment>
<reference evidence="1 2" key="1">
    <citation type="submission" date="2015-01" db="EMBL/GenBank/DDBJ databases">
        <title>Vibrio sp. C1 JCM 19231 whole genome shotgun sequence.</title>
        <authorList>
            <person name="Sawabe T."/>
            <person name="Meirelles P."/>
            <person name="Feng G."/>
            <person name="Sayaka M."/>
            <person name="Hattori M."/>
            <person name="Ohkuma M."/>
        </authorList>
    </citation>
    <scope>NUCLEOTIDE SEQUENCE [LARGE SCALE GENOMIC DNA]</scope>
    <source>
        <strain evidence="2">JCM 19231</strain>
    </source>
</reference>
<dbReference type="EMBL" id="BBRZ01000015">
    <property type="protein sequence ID" value="GAM55562.1"/>
    <property type="molecule type" value="Genomic_DNA"/>
</dbReference>
<protein>
    <submittedName>
        <fullName evidence="1">Uncharacterized protein</fullName>
    </submittedName>
</protein>
<gene>
    <name evidence="1" type="ORF">JCM19231_5336</name>
</gene>
<dbReference type="InterPro" id="IPR012341">
    <property type="entry name" value="6hp_glycosidase-like_sf"/>
</dbReference>
<proteinExistence type="predicted"/>
<evidence type="ECO:0000313" key="2">
    <source>
        <dbReference type="Proteomes" id="UP000031671"/>
    </source>
</evidence>
<dbReference type="InterPro" id="IPR008928">
    <property type="entry name" value="6-hairpin_glycosidase_sf"/>
</dbReference>
<sequence>MPHQWFIWRGALDHGKADFANTIAQTALKLWKSEVDDSYCCYEHFIIDTERGAGWHQFSGLSSPVINWYCAYYKPGQVTTGFDTLLLEKNWSSNQTCWIKLNRSNPDNEAQCW</sequence>
<dbReference type="SUPFAM" id="SSF48208">
    <property type="entry name" value="Six-hairpin glycosidases"/>
    <property type="match status" value="1"/>
</dbReference>
<dbReference type="AlphaFoldDB" id="A0A0B8NTD3"/>
<evidence type="ECO:0000313" key="1">
    <source>
        <dbReference type="EMBL" id="GAM55562.1"/>
    </source>
</evidence>
<dbReference type="Gene3D" id="1.50.10.10">
    <property type="match status" value="1"/>
</dbReference>
<keyword evidence="2" id="KW-1185">Reference proteome</keyword>
<name>A0A0B8NTD3_9VIBR</name>